<dbReference type="Pfam" id="PF15377">
    <property type="entry name" value="DUF4604"/>
    <property type="match status" value="1"/>
</dbReference>
<feature type="compositionally biased region" description="Basic and acidic residues" evidence="2">
    <location>
        <begin position="469"/>
        <end position="502"/>
    </location>
</feature>
<dbReference type="Gene3D" id="2.130.10.10">
    <property type="entry name" value="YVTN repeat-like/Quinoprotein amine dehydrogenase"/>
    <property type="match status" value="1"/>
</dbReference>
<evidence type="ECO:0000256" key="1">
    <source>
        <dbReference type="ARBA" id="ARBA00005564"/>
    </source>
</evidence>
<gene>
    <name evidence="4" type="ORF">CGXH109_LOCUS4858</name>
</gene>
<keyword evidence="5" id="KW-1185">Reference proteome</keyword>
<dbReference type="EMBL" id="CAMGZC010000017">
    <property type="protein sequence ID" value="CAI0641525.1"/>
    <property type="molecule type" value="Genomic_DNA"/>
</dbReference>
<proteinExistence type="inferred from homology"/>
<dbReference type="Proteomes" id="UP001152533">
    <property type="component" value="Unassembled WGS sequence"/>
</dbReference>
<protein>
    <recommendedName>
        <fullName evidence="3">DUF4604 domain-containing protein</fullName>
    </recommendedName>
</protein>
<dbReference type="SUPFAM" id="SSF51004">
    <property type="entry name" value="C-terminal (heme d1) domain of cytochrome cd1-nitrite reductase"/>
    <property type="match status" value="1"/>
</dbReference>
<comment type="caution">
    <text evidence="4">The sequence shown here is derived from an EMBL/GenBank/DDBJ whole genome shotgun (WGS) entry which is preliminary data.</text>
</comment>
<dbReference type="InterPro" id="IPR011048">
    <property type="entry name" value="Haem_d1_sf"/>
</dbReference>
<dbReference type="InterPro" id="IPR050282">
    <property type="entry name" value="Cycloisomerase_2"/>
</dbReference>
<comment type="similarity">
    <text evidence="1">Belongs to the cycloisomerase 2 family.</text>
</comment>
<feature type="compositionally biased region" description="Basic and acidic residues" evidence="2">
    <location>
        <begin position="523"/>
        <end position="543"/>
    </location>
</feature>
<dbReference type="InterPro" id="IPR015943">
    <property type="entry name" value="WD40/YVTN_repeat-like_dom_sf"/>
</dbReference>
<dbReference type="AlphaFoldDB" id="A0A9W4RI24"/>
<dbReference type="Pfam" id="PF10282">
    <property type="entry name" value="Lactonase"/>
    <property type="match status" value="1"/>
</dbReference>
<evidence type="ECO:0000256" key="2">
    <source>
        <dbReference type="SAM" id="MobiDB-lite"/>
    </source>
</evidence>
<dbReference type="GO" id="GO:0017057">
    <property type="term" value="F:6-phosphogluconolactonase activity"/>
    <property type="evidence" value="ECO:0007669"/>
    <property type="project" value="TreeGrafter"/>
</dbReference>
<evidence type="ECO:0000259" key="3">
    <source>
        <dbReference type="Pfam" id="PF15377"/>
    </source>
</evidence>
<accession>A0A9W4RI24</accession>
<organism evidence="4 5">
    <name type="scientific">Colletotrichum noveboracense</name>
    <dbReference type="NCBI Taxonomy" id="2664923"/>
    <lineage>
        <taxon>Eukaryota</taxon>
        <taxon>Fungi</taxon>
        <taxon>Dikarya</taxon>
        <taxon>Ascomycota</taxon>
        <taxon>Pezizomycotina</taxon>
        <taxon>Sordariomycetes</taxon>
        <taxon>Hypocreomycetidae</taxon>
        <taxon>Glomerellales</taxon>
        <taxon>Glomerellaceae</taxon>
        <taxon>Colletotrichum</taxon>
        <taxon>Colletotrichum gloeosporioides species complex</taxon>
    </lineage>
</organism>
<feature type="region of interest" description="Disordered" evidence="2">
    <location>
        <begin position="426"/>
        <end position="562"/>
    </location>
</feature>
<dbReference type="InterPro" id="IPR027911">
    <property type="entry name" value="DUF4604"/>
</dbReference>
<name>A0A9W4RI24_9PEZI</name>
<feature type="compositionally biased region" description="Acidic residues" evidence="2">
    <location>
        <begin position="451"/>
        <end position="465"/>
    </location>
</feature>
<reference evidence="4" key="1">
    <citation type="submission" date="2022-08" db="EMBL/GenBank/DDBJ databases">
        <authorList>
            <person name="Giroux E."/>
            <person name="Giroux E."/>
        </authorList>
    </citation>
    <scope>NUCLEOTIDE SEQUENCE</scope>
    <source>
        <strain evidence="4">H1091258</strain>
    </source>
</reference>
<dbReference type="InterPro" id="IPR019405">
    <property type="entry name" value="Lactonase_7-beta_prop"/>
</dbReference>
<evidence type="ECO:0000313" key="5">
    <source>
        <dbReference type="Proteomes" id="UP001152533"/>
    </source>
</evidence>
<feature type="compositionally biased region" description="Basic residues" evidence="2">
    <location>
        <begin position="544"/>
        <end position="555"/>
    </location>
</feature>
<sequence>MRFSAVLASAATASAVVIGRQTNSSAGTAAKLLVGSSNRISIVSYDGKEFKVVDNYTDTGVASWMAFKEPNLIYAVDENSADLRLFTYDAASDKLQFVTNSTGSRGVVSLAFTADQKRLVGASYGQGSIDIWDISSGTDLKLLKQLNSTDPVGPNTQRQDQNRAHQAILDPSGRFFAVNDLGSDRVLIIDSKDDAFVISNSNSVPAGCGPRHGSWYPTKAEQATHYMVLCELTNQVEVFQVSYNGTGLGFAHTQELSTFGAAFPPANASTAAAGEIAISSDSKNVYVSNRVTGNETDSIAHFKVKQTAAAGGSPCKATAGGIELEFVDSVSSGGTKPRMMSLSKDESILYVGNQDGQDGIVAFARGEDGKLTAGATLSKSVIGTDAQYLARCRASTIAAMSDKIISKNLSYDTKIPPFLRALHAQAAGNAADPDPILSKRRRAGKKRSESEEAEDAPLVVDDEGNVVDVRVDKDGGVDEDQLKKDEADKEDVTKEEKREADKVAGIGASKKRKAGKVIGEGVDDAKEDGKTDAKDEAKDEGSKKKAGKKKGKKIKLSFDEPE</sequence>
<dbReference type="PANTHER" id="PTHR30344:SF1">
    <property type="entry name" value="6-PHOSPHOGLUCONOLACTONASE"/>
    <property type="match status" value="1"/>
</dbReference>
<evidence type="ECO:0000313" key="4">
    <source>
        <dbReference type="EMBL" id="CAI0641525.1"/>
    </source>
</evidence>
<dbReference type="PANTHER" id="PTHR30344">
    <property type="entry name" value="6-PHOSPHOGLUCONOLACTONASE-RELATED"/>
    <property type="match status" value="1"/>
</dbReference>
<feature type="domain" description="DUF4604" evidence="3">
    <location>
        <begin position="407"/>
        <end position="560"/>
    </location>
</feature>